<dbReference type="SUPFAM" id="SSF52540">
    <property type="entry name" value="P-loop containing nucleoside triphosphate hydrolases"/>
    <property type="match status" value="1"/>
</dbReference>
<feature type="region of interest" description="Disordered" evidence="1">
    <location>
        <begin position="1"/>
        <end position="42"/>
    </location>
</feature>
<organism evidence="3 4">
    <name type="scientific">Symbiodinium natans</name>
    <dbReference type="NCBI Taxonomy" id="878477"/>
    <lineage>
        <taxon>Eukaryota</taxon>
        <taxon>Sar</taxon>
        <taxon>Alveolata</taxon>
        <taxon>Dinophyceae</taxon>
        <taxon>Suessiales</taxon>
        <taxon>Symbiodiniaceae</taxon>
        <taxon>Symbiodinium</taxon>
    </lineage>
</organism>
<dbReference type="Pfam" id="PF01926">
    <property type="entry name" value="MMR_HSR1"/>
    <property type="match status" value="1"/>
</dbReference>
<dbReference type="OrthoDB" id="8954335at2759"/>
<dbReference type="AlphaFoldDB" id="A0A812UCL6"/>
<dbReference type="EMBL" id="CAJNDS010002668">
    <property type="protein sequence ID" value="CAE7560959.1"/>
    <property type="molecule type" value="Genomic_DNA"/>
</dbReference>
<dbReference type="InterPro" id="IPR006073">
    <property type="entry name" value="GTP-bd"/>
</dbReference>
<comment type="caution">
    <text evidence="3">The sequence shown here is derived from an EMBL/GenBank/DDBJ whole genome shotgun (WGS) entry which is preliminary data.</text>
</comment>
<proteinExistence type="predicted"/>
<reference evidence="3" key="1">
    <citation type="submission" date="2021-02" db="EMBL/GenBank/DDBJ databases">
        <authorList>
            <person name="Dougan E. K."/>
            <person name="Rhodes N."/>
            <person name="Thang M."/>
            <person name="Chan C."/>
        </authorList>
    </citation>
    <scope>NUCLEOTIDE SEQUENCE</scope>
</reference>
<dbReference type="Proteomes" id="UP000604046">
    <property type="component" value="Unassembled WGS sequence"/>
</dbReference>
<keyword evidence="4" id="KW-1185">Reference proteome</keyword>
<evidence type="ECO:0000313" key="3">
    <source>
        <dbReference type="EMBL" id="CAE7560959.1"/>
    </source>
</evidence>
<protein>
    <recommendedName>
        <fullName evidence="2">G domain-containing protein</fullName>
    </recommendedName>
</protein>
<feature type="compositionally biased region" description="Basic and acidic residues" evidence="1">
    <location>
        <begin position="1"/>
        <end position="37"/>
    </location>
</feature>
<accession>A0A812UCL6</accession>
<evidence type="ECO:0000313" key="4">
    <source>
        <dbReference type="Proteomes" id="UP000604046"/>
    </source>
</evidence>
<evidence type="ECO:0000259" key="2">
    <source>
        <dbReference type="Pfam" id="PF01926"/>
    </source>
</evidence>
<dbReference type="InterPro" id="IPR027417">
    <property type="entry name" value="P-loop_NTPase"/>
</dbReference>
<feature type="domain" description="G" evidence="2">
    <location>
        <begin position="83"/>
        <end position="176"/>
    </location>
</feature>
<evidence type="ECO:0000256" key="1">
    <source>
        <dbReference type="SAM" id="MobiDB-lite"/>
    </source>
</evidence>
<dbReference type="GO" id="GO:0005525">
    <property type="term" value="F:GTP binding"/>
    <property type="evidence" value="ECO:0007669"/>
    <property type="project" value="InterPro"/>
</dbReference>
<name>A0A812UCL6_9DINO</name>
<sequence>MAVCEEHEPYQRGGDSHGRLDGTPSLRDDSPSEESCRRAGSGTKRSVLDAALDWLPDWPAWVRRTARRLLPEPACESEHKVLLVVGECGDGKSTLINALRDPKRSGLAEAGLHSRGITKEITAYVGKPINRVPIDYLDTPGVGDTDVTPMKVLTMIEQELMTDELGGHDSIDGVIVTTPIPDGRVKLGAQVVQLLVEHGFLGEEKWRNIILVGTKADRATQEELELFRTDRRDVQGHPVGVAAQFFSAAPGGRGTCVTTALNNYDELRKAIAALPDAKVKYATPDPTFMAEKFSDKLGVSKDVFTAELVQARKDHGFQGF</sequence>
<dbReference type="Gene3D" id="3.40.50.300">
    <property type="entry name" value="P-loop containing nucleotide triphosphate hydrolases"/>
    <property type="match status" value="1"/>
</dbReference>
<dbReference type="CDD" id="cd00882">
    <property type="entry name" value="Ras_like_GTPase"/>
    <property type="match status" value="1"/>
</dbReference>
<gene>
    <name evidence="3" type="ORF">SNAT2548_LOCUS31637</name>
</gene>